<sequence length="150" mass="15486">MRIVIGAPANGAALRDTLKAYLGADHRVGEVVDVSRADSTYPAVSFSAGKAIAEGRADRGILVCGTGIGTAIAASKVPGVRAATAHELTTVRGSVENYDAQVLCMGQDVIAAAAAVSLVDLWLDLRHDPASSYATRLVEITDFEASTTQS</sequence>
<name>A0A853ETX4_9MICO</name>
<comment type="caution">
    <text evidence="3">The sequence shown here is derived from an EMBL/GenBank/DDBJ whole genome shotgun (WGS) entry which is preliminary data.</text>
</comment>
<dbReference type="Pfam" id="PF02502">
    <property type="entry name" value="LacAB_rpiB"/>
    <property type="match status" value="1"/>
</dbReference>
<dbReference type="GO" id="GO:0005975">
    <property type="term" value="P:carbohydrate metabolic process"/>
    <property type="evidence" value="ECO:0007669"/>
    <property type="project" value="InterPro"/>
</dbReference>
<keyword evidence="4" id="KW-1185">Reference proteome</keyword>
<evidence type="ECO:0000313" key="4">
    <source>
        <dbReference type="Proteomes" id="UP000561011"/>
    </source>
</evidence>
<organism evidence="3 4">
    <name type="scientific">Sanguibacter inulinus</name>
    <dbReference type="NCBI Taxonomy" id="60922"/>
    <lineage>
        <taxon>Bacteria</taxon>
        <taxon>Bacillati</taxon>
        <taxon>Actinomycetota</taxon>
        <taxon>Actinomycetes</taxon>
        <taxon>Micrococcales</taxon>
        <taxon>Sanguibacteraceae</taxon>
        <taxon>Sanguibacter</taxon>
    </lineage>
</organism>
<dbReference type="Gene3D" id="3.40.1400.10">
    <property type="entry name" value="Sugar-phosphate isomerase, RpiB/LacA/LacB"/>
    <property type="match status" value="1"/>
</dbReference>
<evidence type="ECO:0000256" key="2">
    <source>
        <dbReference type="ARBA" id="ARBA00023235"/>
    </source>
</evidence>
<protein>
    <submittedName>
        <fullName evidence="3">RpiB/LacA/LacB family sugar-phosphate isomerase</fullName>
    </submittedName>
</protein>
<dbReference type="InterPro" id="IPR051812">
    <property type="entry name" value="SPI_LacAB/RpiB"/>
</dbReference>
<proteinExistence type="inferred from homology"/>
<dbReference type="AlphaFoldDB" id="A0A853ETX4"/>
<dbReference type="RefSeq" id="WP_179912915.1">
    <property type="nucleotide sequence ID" value="NZ_JACBYE010000011.1"/>
</dbReference>
<dbReference type="GO" id="GO:0016861">
    <property type="term" value="F:intramolecular oxidoreductase activity, interconverting aldoses and ketoses"/>
    <property type="evidence" value="ECO:0007669"/>
    <property type="project" value="UniProtKB-ARBA"/>
</dbReference>
<dbReference type="PANTHER" id="PTHR43732:SF1">
    <property type="entry name" value="RIBOSE 5-PHOSPHATE ISOMERASE"/>
    <property type="match status" value="1"/>
</dbReference>
<dbReference type="PIRSF" id="PIRSF005384">
    <property type="entry name" value="RpiB_LacA_B"/>
    <property type="match status" value="1"/>
</dbReference>
<reference evidence="3 4" key="1">
    <citation type="submission" date="2020-07" db="EMBL/GenBank/DDBJ databases">
        <title>MOT database genomes.</title>
        <authorList>
            <person name="Joseph S."/>
            <person name="Aduse-Opoku J."/>
            <person name="Hashim A."/>
            <person name="Wade W."/>
            <person name="Curtis M."/>
        </authorList>
    </citation>
    <scope>NUCLEOTIDE SEQUENCE [LARGE SCALE GENOMIC DNA]</scope>
    <source>
        <strain evidence="3 4">DSM 100099</strain>
    </source>
</reference>
<accession>A0A853ETX4</accession>
<evidence type="ECO:0000256" key="1">
    <source>
        <dbReference type="ARBA" id="ARBA00008754"/>
    </source>
</evidence>
<dbReference type="SUPFAM" id="SSF89623">
    <property type="entry name" value="Ribose/Galactose isomerase RpiB/AlsB"/>
    <property type="match status" value="1"/>
</dbReference>
<evidence type="ECO:0000313" key="3">
    <source>
        <dbReference type="EMBL" id="NYS93204.1"/>
    </source>
</evidence>
<comment type="similarity">
    <text evidence="1">Belongs to the LacAB/RpiB family.</text>
</comment>
<gene>
    <name evidence="3" type="ORF">HZZ10_06635</name>
</gene>
<keyword evidence="2 3" id="KW-0413">Isomerase</keyword>
<dbReference type="NCBIfam" id="TIGR00689">
    <property type="entry name" value="rpiB_lacA_lacB"/>
    <property type="match status" value="1"/>
</dbReference>
<dbReference type="PANTHER" id="PTHR43732">
    <property type="entry name" value="RIBOSE 5-PHOSPHATE ISOMERASE-RELATED"/>
    <property type="match status" value="1"/>
</dbReference>
<dbReference type="EMBL" id="JACBYE010000011">
    <property type="protein sequence ID" value="NYS93204.1"/>
    <property type="molecule type" value="Genomic_DNA"/>
</dbReference>
<dbReference type="Proteomes" id="UP000561011">
    <property type="component" value="Unassembled WGS sequence"/>
</dbReference>
<dbReference type="InterPro" id="IPR003500">
    <property type="entry name" value="RpiB_LacA_LacB"/>
</dbReference>
<dbReference type="InterPro" id="IPR036569">
    <property type="entry name" value="RpiB_LacA_LacB_sf"/>
</dbReference>